<dbReference type="InterPro" id="IPR023393">
    <property type="entry name" value="START-like_dom_sf"/>
</dbReference>
<dbReference type="Proteomes" id="UP000703893">
    <property type="component" value="Unassembled WGS sequence"/>
</dbReference>
<dbReference type="AlphaFoldDB" id="A0A937X4S5"/>
<evidence type="ECO:0000313" key="1">
    <source>
        <dbReference type="EMBL" id="MBM3275874.1"/>
    </source>
</evidence>
<proteinExistence type="predicted"/>
<protein>
    <submittedName>
        <fullName evidence="1">Uncharacterized protein</fullName>
    </submittedName>
</protein>
<gene>
    <name evidence="1" type="ORF">FJZ00_12020</name>
</gene>
<dbReference type="SUPFAM" id="SSF55961">
    <property type="entry name" value="Bet v1-like"/>
    <property type="match status" value="1"/>
</dbReference>
<dbReference type="Gene3D" id="3.30.530.20">
    <property type="match status" value="1"/>
</dbReference>
<organism evidence="1 2">
    <name type="scientific">Candidatus Tanganyikabacteria bacterium</name>
    <dbReference type="NCBI Taxonomy" id="2961651"/>
    <lineage>
        <taxon>Bacteria</taxon>
        <taxon>Bacillati</taxon>
        <taxon>Candidatus Sericytochromatia</taxon>
        <taxon>Candidatus Tanganyikabacteria</taxon>
    </lineage>
</organism>
<name>A0A937X4S5_9BACT</name>
<evidence type="ECO:0000313" key="2">
    <source>
        <dbReference type="Proteomes" id="UP000703893"/>
    </source>
</evidence>
<reference evidence="1 2" key="1">
    <citation type="submission" date="2019-03" db="EMBL/GenBank/DDBJ databases">
        <title>Lake Tanganyika Metagenome-Assembled Genomes (MAGs).</title>
        <authorList>
            <person name="Tran P."/>
        </authorList>
    </citation>
    <scope>NUCLEOTIDE SEQUENCE [LARGE SCALE GENOMIC DNA]</scope>
    <source>
        <strain evidence="1">K_DeepCast_65m_m2_236</strain>
    </source>
</reference>
<dbReference type="EMBL" id="VGJX01000759">
    <property type="protein sequence ID" value="MBM3275874.1"/>
    <property type="molecule type" value="Genomic_DNA"/>
</dbReference>
<accession>A0A937X4S5</accession>
<sequence>MRSKPAKFELSASEWGNVKEGKVTVRHVNKGQVNEFYSAGYVKADVDDVFWYYEDHTNTPKYQNAIKKISVEEDKSPKRNAASGEMGGYRRLMYQLVLPWPIGTRNFALDLEGQGEPGKAGDIWWSFNEGDIDEMMGSYVVTPYPTNRKWSLVRYWVMADMNTWIPGWLVGFVQGRTIPNVIEQARKDLEK</sequence>
<comment type="caution">
    <text evidence="1">The sequence shown here is derived from an EMBL/GenBank/DDBJ whole genome shotgun (WGS) entry which is preliminary data.</text>
</comment>